<evidence type="ECO:0000256" key="1">
    <source>
        <dbReference type="SAM" id="MobiDB-lite"/>
    </source>
</evidence>
<dbReference type="OrthoDB" id="112241at2157"/>
<evidence type="ECO:0000313" key="3">
    <source>
        <dbReference type="Proteomes" id="UP000290932"/>
    </source>
</evidence>
<dbReference type="Proteomes" id="UP000290932">
    <property type="component" value="Unassembled WGS sequence"/>
</dbReference>
<dbReference type="EMBL" id="LHQS01000001">
    <property type="protein sequence ID" value="RXE57276.1"/>
    <property type="molecule type" value="Genomic_DNA"/>
</dbReference>
<sequence length="238" mass="24896">MRSYFLIPLLLCTALITCGCMGTAPAAPDTAATATPTPTPTDTAAPLPTPDGKVTTLGGAGNATRVVALDAGLYVFTMQHDGTGPFSVEIESEEVYGTLAHATGAYDGKQAFGLPASGEYEFTVVADGNWTIAVDRPQAINGIPPQTFTGTGDGATPLFQIPAGNASFAMTVQSPAECAVWLYNSTGWLVFDPTDTYVEPLHWHRGPYNGTATVRIADADNYLLNVMAEGAWTITVTV</sequence>
<gene>
    <name evidence="2" type="ORF">ABH15_04010</name>
</gene>
<keyword evidence="3" id="KW-1185">Reference proteome</keyword>
<accession>A0A498H6M5</accession>
<comment type="caution">
    <text evidence="2">The sequence shown here is derived from an EMBL/GenBank/DDBJ whole genome shotgun (WGS) entry which is preliminary data.</text>
</comment>
<organism evidence="2 3">
    <name type="scientific">Methanoculleus taiwanensis</name>
    <dbReference type="NCBI Taxonomy" id="1550565"/>
    <lineage>
        <taxon>Archaea</taxon>
        <taxon>Methanobacteriati</taxon>
        <taxon>Methanobacteriota</taxon>
        <taxon>Stenosarchaea group</taxon>
        <taxon>Methanomicrobia</taxon>
        <taxon>Methanomicrobiales</taxon>
        <taxon>Methanomicrobiaceae</taxon>
        <taxon>Methanoculleus</taxon>
    </lineage>
</organism>
<reference evidence="2 3" key="1">
    <citation type="journal article" date="2015" name="Int. J. Syst. Evol. Microbiol.">
        <title>Methanoculleus taiwanensis sp. nov., a methanogen isolated from deep marine sediment at the deformation front area near Taiwan.</title>
        <authorList>
            <person name="Weng C.Y."/>
            <person name="Chen S.C."/>
            <person name="Lai M.C."/>
            <person name="Wu S.Y."/>
            <person name="Lin S."/>
            <person name="Yang T.F."/>
            <person name="Chen P.C."/>
        </authorList>
    </citation>
    <scope>NUCLEOTIDE SEQUENCE [LARGE SCALE GENOMIC DNA]</scope>
    <source>
        <strain evidence="2 3">CYW4</strain>
    </source>
</reference>
<name>A0A498H6M5_9EURY</name>
<dbReference type="PROSITE" id="PS51257">
    <property type="entry name" value="PROKAR_LIPOPROTEIN"/>
    <property type="match status" value="1"/>
</dbReference>
<dbReference type="AlphaFoldDB" id="A0A498H6M5"/>
<feature type="region of interest" description="Disordered" evidence="1">
    <location>
        <begin position="27"/>
        <end position="50"/>
    </location>
</feature>
<evidence type="ECO:0000313" key="2">
    <source>
        <dbReference type="EMBL" id="RXE57276.1"/>
    </source>
</evidence>
<dbReference type="RefSeq" id="WP_128693063.1">
    <property type="nucleotide sequence ID" value="NZ_LHQS01000001.1"/>
</dbReference>
<feature type="compositionally biased region" description="Low complexity" evidence="1">
    <location>
        <begin position="27"/>
        <end position="46"/>
    </location>
</feature>
<protein>
    <submittedName>
        <fullName evidence="2">Uncharacterized protein</fullName>
    </submittedName>
</protein>
<proteinExistence type="predicted"/>